<keyword evidence="2" id="KW-1185">Reference proteome</keyword>
<name>A0ABY4YYQ7_9MICO</name>
<protein>
    <submittedName>
        <fullName evidence="1">Uncharacterized protein</fullName>
    </submittedName>
</protein>
<proteinExistence type="predicted"/>
<reference evidence="1" key="1">
    <citation type="submission" date="2022-06" db="EMBL/GenBank/DDBJ databases">
        <title>Ornithinimicrobium HY1793.</title>
        <authorList>
            <person name="Huang Y."/>
        </authorList>
    </citation>
    <scope>NUCLEOTIDE SEQUENCE</scope>
    <source>
        <strain evidence="1">HY1793</strain>
    </source>
</reference>
<organism evidence="1 2">
    <name type="scientific">Ornithinimicrobium faecis</name>
    <dbReference type="NCBI Taxonomy" id="2934158"/>
    <lineage>
        <taxon>Bacteria</taxon>
        <taxon>Bacillati</taxon>
        <taxon>Actinomycetota</taxon>
        <taxon>Actinomycetes</taxon>
        <taxon>Micrococcales</taxon>
        <taxon>Ornithinimicrobiaceae</taxon>
        <taxon>Ornithinimicrobium</taxon>
    </lineage>
</organism>
<dbReference type="RefSeq" id="WP_252594844.1">
    <property type="nucleotide sequence ID" value="NZ_CP099489.1"/>
</dbReference>
<accession>A0ABY4YYQ7</accession>
<sequence>MTNEFMTDPIPGSDVLISGCVVRFSDPEGWPSIHANGAHISAGVESVRVNPNNGRLQVIQTLTDAGRNPILFAMIQADETLSGRGIIGGASGGTADTEYVLFDSTQDRALDLREKEDRMRIQGETSNVWLGWVHLAAPLDQLSSRR</sequence>
<evidence type="ECO:0000313" key="2">
    <source>
        <dbReference type="Proteomes" id="UP001056455"/>
    </source>
</evidence>
<dbReference type="EMBL" id="CP099489">
    <property type="protein sequence ID" value="USQ81395.1"/>
    <property type="molecule type" value="Genomic_DNA"/>
</dbReference>
<evidence type="ECO:0000313" key="1">
    <source>
        <dbReference type="EMBL" id="USQ81395.1"/>
    </source>
</evidence>
<gene>
    <name evidence="1" type="ORF">NF556_07030</name>
</gene>
<dbReference type="Proteomes" id="UP001056455">
    <property type="component" value="Chromosome"/>
</dbReference>